<evidence type="ECO:0000313" key="3">
    <source>
        <dbReference type="Proteomes" id="UP000235145"/>
    </source>
</evidence>
<proteinExistence type="predicted"/>
<organism evidence="2 3">
    <name type="scientific">Lactuca sativa</name>
    <name type="common">Garden lettuce</name>
    <dbReference type="NCBI Taxonomy" id="4236"/>
    <lineage>
        <taxon>Eukaryota</taxon>
        <taxon>Viridiplantae</taxon>
        <taxon>Streptophyta</taxon>
        <taxon>Embryophyta</taxon>
        <taxon>Tracheophyta</taxon>
        <taxon>Spermatophyta</taxon>
        <taxon>Magnoliopsida</taxon>
        <taxon>eudicotyledons</taxon>
        <taxon>Gunneridae</taxon>
        <taxon>Pentapetalae</taxon>
        <taxon>asterids</taxon>
        <taxon>campanulids</taxon>
        <taxon>Asterales</taxon>
        <taxon>Asteraceae</taxon>
        <taxon>Cichorioideae</taxon>
        <taxon>Cichorieae</taxon>
        <taxon>Lactucinae</taxon>
        <taxon>Lactuca</taxon>
    </lineage>
</organism>
<reference evidence="2 3" key="1">
    <citation type="journal article" date="2017" name="Nat. Commun.">
        <title>Genome assembly with in vitro proximity ligation data and whole-genome triplication in lettuce.</title>
        <authorList>
            <person name="Reyes-Chin-Wo S."/>
            <person name="Wang Z."/>
            <person name="Yang X."/>
            <person name="Kozik A."/>
            <person name="Arikit S."/>
            <person name="Song C."/>
            <person name="Xia L."/>
            <person name="Froenicke L."/>
            <person name="Lavelle D.O."/>
            <person name="Truco M.J."/>
            <person name="Xia R."/>
            <person name="Zhu S."/>
            <person name="Xu C."/>
            <person name="Xu H."/>
            <person name="Xu X."/>
            <person name="Cox K."/>
            <person name="Korf I."/>
            <person name="Meyers B.C."/>
            <person name="Michelmore R.W."/>
        </authorList>
    </citation>
    <scope>NUCLEOTIDE SEQUENCE [LARGE SCALE GENOMIC DNA]</scope>
    <source>
        <strain evidence="3">cv. Salinas</strain>
        <tissue evidence="2">Seedlings</tissue>
    </source>
</reference>
<sequence>MVRRLTLTSTSATHMYINPKIPETDKLITSFHKYIFGTQFHSKSTTVVINTTLQCLKSSNFSQIVSLIYIYNMFKDKVYILKTILSNFTFKDVRYHVTCTTCGKSTHKKVLVDNTDTTIVFMSNEATRTLVNVSAQEIIDRFPSQDRKTLLEPLERCKGLTKNVYVECTKLLSTKNICFTITTIRDIKTLQPTIISTQKTQTTPSTPIEKQTTTTKESLTPTKSRETGKHLQMEHTGKNNLKQII</sequence>
<evidence type="ECO:0000313" key="2">
    <source>
        <dbReference type="EMBL" id="KAJ0207125.1"/>
    </source>
</evidence>
<gene>
    <name evidence="2" type="ORF">LSAT_V11C500278760</name>
</gene>
<dbReference type="AlphaFoldDB" id="A0A9R1VJ22"/>
<evidence type="ECO:0008006" key="4">
    <source>
        <dbReference type="Google" id="ProtNLM"/>
    </source>
</evidence>
<feature type="region of interest" description="Disordered" evidence="1">
    <location>
        <begin position="198"/>
        <end position="228"/>
    </location>
</feature>
<comment type="caution">
    <text evidence="2">The sequence shown here is derived from an EMBL/GenBank/DDBJ whole genome shotgun (WGS) entry which is preliminary data.</text>
</comment>
<accession>A0A9R1VJ22</accession>
<feature type="compositionally biased region" description="Low complexity" evidence="1">
    <location>
        <begin position="198"/>
        <end position="222"/>
    </location>
</feature>
<dbReference type="EMBL" id="NBSK02000005">
    <property type="protein sequence ID" value="KAJ0207125.1"/>
    <property type="molecule type" value="Genomic_DNA"/>
</dbReference>
<keyword evidence="3" id="KW-1185">Reference proteome</keyword>
<evidence type="ECO:0000256" key="1">
    <source>
        <dbReference type="SAM" id="MobiDB-lite"/>
    </source>
</evidence>
<name>A0A9R1VJ22_LACSA</name>
<dbReference type="Proteomes" id="UP000235145">
    <property type="component" value="Unassembled WGS sequence"/>
</dbReference>
<protein>
    <recommendedName>
        <fullName evidence="4">Replication factor A C-terminal domain-containing protein</fullName>
    </recommendedName>
</protein>